<proteinExistence type="predicted"/>
<evidence type="ECO:0008006" key="3">
    <source>
        <dbReference type="Google" id="ProtNLM"/>
    </source>
</evidence>
<evidence type="ECO:0000313" key="2">
    <source>
        <dbReference type="Proteomes" id="UP000499080"/>
    </source>
</evidence>
<accession>A0A4Y2A4K6</accession>
<comment type="caution">
    <text evidence="1">The sequence shown here is derived from an EMBL/GenBank/DDBJ whole genome shotgun (WGS) entry which is preliminary data.</text>
</comment>
<keyword evidence="2" id="KW-1185">Reference proteome</keyword>
<organism evidence="1 2">
    <name type="scientific">Araneus ventricosus</name>
    <name type="common">Orbweaver spider</name>
    <name type="synonym">Epeira ventricosa</name>
    <dbReference type="NCBI Taxonomy" id="182803"/>
    <lineage>
        <taxon>Eukaryota</taxon>
        <taxon>Metazoa</taxon>
        <taxon>Ecdysozoa</taxon>
        <taxon>Arthropoda</taxon>
        <taxon>Chelicerata</taxon>
        <taxon>Arachnida</taxon>
        <taxon>Araneae</taxon>
        <taxon>Araneomorphae</taxon>
        <taxon>Entelegynae</taxon>
        <taxon>Araneoidea</taxon>
        <taxon>Araneidae</taxon>
        <taxon>Araneus</taxon>
    </lineage>
</organism>
<reference evidence="1 2" key="1">
    <citation type="journal article" date="2019" name="Sci. Rep.">
        <title>Orb-weaving spider Araneus ventricosus genome elucidates the spidroin gene catalogue.</title>
        <authorList>
            <person name="Kono N."/>
            <person name="Nakamura H."/>
            <person name="Ohtoshi R."/>
            <person name="Moran D.A.P."/>
            <person name="Shinohara A."/>
            <person name="Yoshida Y."/>
            <person name="Fujiwara M."/>
            <person name="Mori M."/>
            <person name="Tomita M."/>
            <person name="Arakawa K."/>
        </authorList>
    </citation>
    <scope>NUCLEOTIDE SEQUENCE [LARGE SCALE GENOMIC DNA]</scope>
</reference>
<evidence type="ECO:0000313" key="1">
    <source>
        <dbReference type="EMBL" id="GBL74186.1"/>
    </source>
</evidence>
<dbReference type="EMBL" id="BGPR01000004">
    <property type="protein sequence ID" value="GBL74186.1"/>
    <property type="molecule type" value="Genomic_DNA"/>
</dbReference>
<dbReference type="OrthoDB" id="6437652at2759"/>
<sequence length="188" mass="21734">MLWSWISCLIRQRAERPDKDTPLHLTTRSEYHKFQIWICRSTEAGEVLEVGELDYNKNSTNIPLNLKTLKINQRIPNSQFEVYTEDSRIDDNIGLSMCIFPKDETPDIYRFKLNKNNTFFQAKLAVIDFGVRWALENHKSINIHTYSRSSIEALKSARPRSAIVISVKKNFYMAGDLVGHAKLANLEG</sequence>
<dbReference type="Proteomes" id="UP000499080">
    <property type="component" value="Unassembled WGS sequence"/>
</dbReference>
<gene>
    <name evidence="1" type="ORF">AVEN_231066_1</name>
</gene>
<dbReference type="AlphaFoldDB" id="A0A4Y2A4K6"/>
<name>A0A4Y2A4K6_ARAVE</name>
<protein>
    <recommendedName>
        <fullName evidence="3">RNase H type-1 domain-containing protein</fullName>
    </recommendedName>
</protein>